<feature type="region of interest" description="Disordered" evidence="2">
    <location>
        <begin position="120"/>
        <end position="197"/>
    </location>
</feature>
<evidence type="ECO:0000313" key="3">
    <source>
        <dbReference type="EMBL" id="CAE4587002.1"/>
    </source>
</evidence>
<feature type="compositionally biased region" description="Basic residues" evidence="2">
    <location>
        <begin position="289"/>
        <end position="316"/>
    </location>
</feature>
<feature type="compositionally biased region" description="Basic residues" evidence="2">
    <location>
        <begin position="327"/>
        <end position="343"/>
    </location>
</feature>
<feature type="coiled-coil region" evidence="1">
    <location>
        <begin position="442"/>
        <end position="507"/>
    </location>
</feature>
<proteinExistence type="predicted"/>
<feature type="region of interest" description="Disordered" evidence="2">
    <location>
        <begin position="526"/>
        <end position="597"/>
    </location>
</feature>
<feature type="compositionally biased region" description="Basic residues" evidence="2">
    <location>
        <begin position="543"/>
        <end position="561"/>
    </location>
</feature>
<organism evidence="3">
    <name type="scientific">Alexandrium monilatum</name>
    <dbReference type="NCBI Taxonomy" id="311494"/>
    <lineage>
        <taxon>Eukaryota</taxon>
        <taxon>Sar</taxon>
        <taxon>Alveolata</taxon>
        <taxon>Dinophyceae</taxon>
        <taxon>Gonyaulacales</taxon>
        <taxon>Pyrocystaceae</taxon>
        <taxon>Alexandrium</taxon>
    </lineage>
</organism>
<reference evidence="3" key="1">
    <citation type="submission" date="2021-01" db="EMBL/GenBank/DDBJ databases">
        <authorList>
            <person name="Corre E."/>
            <person name="Pelletier E."/>
            <person name="Niang G."/>
            <person name="Scheremetjew M."/>
            <person name="Finn R."/>
            <person name="Kale V."/>
            <person name="Holt S."/>
            <person name="Cochrane G."/>
            <person name="Meng A."/>
            <person name="Brown T."/>
            <person name="Cohen L."/>
        </authorList>
    </citation>
    <scope>NUCLEOTIDE SEQUENCE</scope>
    <source>
        <strain evidence="3">CCMP3105</strain>
    </source>
</reference>
<evidence type="ECO:0000256" key="2">
    <source>
        <dbReference type="SAM" id="MobiDB-lite"/>
    </source>
</evidence>
<dbReference type="AlphaFoldDB" id="A0A7S4QNE9"/>
<accession>A0A7S4QNE9</accession>
<feature type="compositionally biased region" description="Low complexity" evidence="2">
    <location>
        <begin position="565"/>
        <end position="597"/>
    </location>
</feature>
<keyword evidence="1" id="KW-0175">Coiled coil</keyword>
<dbReference type="EMBL" id="HBNR01032393">
    <property type="protein sequence ID" value="CAE4587002.1"/>
    <property type="molecule type" value="Transcribed_RNA"/>
</dbReference>
<feature type="compositionally biased region" description="Low complexity" evidence="2">
    <location>
        <begin position="157"/>
        <end position="173"/>
    </location>
</feature>
<feature type="compositionally biased region" description="Low complexity" evidence="2">
    <location>
        <begin position="350"/>
        <end position="368"/>
    </location>
</feature>
<protein>
    <submittedName>
        <fullName evidence="3">Uncharacterized protein</fullName>
    </submittedName>
</protein>
<gene>
    <name evidence="3" type="ORF">AMON00008_LOCUS22209</name>
</gene>
<feature type="region of interest" description="Disordered" evidence="2">
    <location>
        <begin position="245"/>
        <end position="393"/>
    </location>
</feature>
<evidence type="ECO:0000256" key="1">
    <source>
        <dbReference type="SAM" id="Coils"/>
    </source>
</evidence>
<sequence length="597" mass="65096">MGSAKRGGRPPRWAARPPRAPLSGLESAMVASSSVAGEWQHEGANGSQRRLRVAERGDRLEIEVQHASPVLVLTSDGSPAGWNALFDPGRAPWAPPGPEAKPAYYVELSSAGHLCLRRSGAEGPSVEFERLSGPPARGSDDDASRSPILRRPRPVRSHSPQQQPQQQQQQAQHPLPPRPGSPGLFAMEDGEEEEDLRERLIAQVKARQKASKGVNKRWREFCQKEGGGIFDPNRHDAGFLEDFIERESRTVRLQGQSGRSRSRGRGASASGTRGGRWREDSGSLSSPRRPQRARRRSPKTGKRRGHRHGGRRREKHRPRDEEAAGRGRARDRKRRRRQRKTGKAPKEKASASPSGSSDSGESSAPSSELVAAKGAVPQERPELVTARSAAEAARAARISAEAALDEAKEATAAEVETRVRVEEERQQAEVARFVQEVEREARWEEEERVQEAVRQAREAREAKVEASRHRAEEDAREAVLAMRSRAREDVALRLETAEARVKDASAEESRTATALEVLLAESARLRQAGAVPEDGAVAAGGCRTRRKAKLTAPRAAKRRKERANENSGSGSSSSSDSSSEGGPSGGSSIDSGTQKHP</sequence>
<feature type="region of interest" description="Disordered" evidence="2">
    <location>
        <begin position="1"/>
        <end position="52"/>
    </location>
</feature>
<name>A0A7S4QNE9_9DINO</name>